<dbReference type="OrthoDB" id="2745898at2759"/>
<name>A0A369JAB5_HYPMA</name>
<sequence>MLPRLQKLSIAGGFSSRECKTPTWNSLDEELRAFIYDQLRSPALAEISFDFIHGIPLDYFVSCAQPQNIHLKDVTRSIDPESPTLSLSPQTGHLKSLSLIGTVTASTFIDAMRTPGCSLSLTRLRELSITHIDSVICQTVLDMCAESLEIFKLVLMSSADCDPSFMNLTHMKKLRSFHLNYHLIGHKTGAEWLQNFLIVETYLQTTQGPLNKLTLEGGLYIHSAMWNTIDDILVEAPCLQNVHVCLCLPNIPATTQEAFNFCQSGIPRLATRGNFSILWSQRYVEKGSDYIAKTVG</sequence>
<evidence type="ECO:0008006" key="3">
    <source>
        <dbReference type="Google" id="ProtNLM"/>
    </source>
</evidence>
<organism evidence="1 2">
    <name type="scientific">Hypsizygus marmoreus</name>
    <name type="common">White beech mushroom</name>
    <name type="synonym">Agaricus marmoreus</name>
    <dbReference type="NCBI Taxonomy" id="39966"/>
    <lineage>
        <taxon>Eukaryota</taxon>
        <taxon>Fungi</taxon>
        <taxon>Dikarya</taxon>
        <taxon>Basidiomycota</taxon>
        <taxon>Agaricomycotina</taxon>
        <taxon>Agaricomycetes</taxon>
        <taxon>Agaricomycetidae</taxon>
        <taxon>Agaricales</taxon>
        <taxon>Tricholomatineae</taxon>
        <taxon>Lyophyllaceae</taxon>
        <taxon>Hypsizygus</taxon>
    </lineage>
</organism>
<dbReference type="InParanoid" id="A0A369JAB5"/>
<comment type="caution">
    <text evidence="1">The sequence shown here is derived from an EMBL/GenBank/DDBJ whole genome shotgun (WGS) entry which is preliminary data.</text>
</comment>
<dbReference type="Proteomes" id="UP000076154">
    <property type="component" value="Unassembled WGS sequence"/>
</dbReference>
<proteinExistence type="predicted"/>
<reference evidence="1" key="1">
    <citation type="submission" date="2018-04" db="EMBL/GenBank/DDBJ databases">
        <title>Whole genome sequencing of Hypsizygus marmoreus.</title>
        <authorList>
            <person name="Choi I.-G."/>
            <person name="Min B."/>
            <person name="Kim J.-G."/>
            <person name="Kim S."/>
            <person name="Oh Y.-L."/>
            <person name="Kong W.-S."/>
            <person name="Park H."/>
            <person name="Jeong J."/>
            <person name="Song E.-S."/>
        </authorList>
    </citation>
    <scope>NUCLEOTIDE SEQUENCE [LARGE SCALE GENOMIC DNA]</scope>
    <source>
        <strain evidence="1">51987-8</strain>
    </source>
</reference>
<evidence type="ECO:0000313" key="1">
    <source>
        <dbReference type="EMBL" id="RDB19039.1"/>
    </source>
</evidence>
<keyword evidence="2" id="KW-1185">Reference proteome</keyword>
<protein>
    <recommendedName>
        <fullName evidence="3">F-box domain-containing protein</fullName>
    </recommendedName>
</protein>
<accession>A0A369JAB5</accession>
<dbReference type="EMBL" id="LUEZ02000085">
    <property type="protein sequence ID" value="RDB19039.1"/>
    <property type="molecule type" value="Genomic_DNA"/>
</dbReference>
<gene>
    <name evidence="1" type="ORF">Hypma_014402</name>
</gene>
<dbReference type="AlphaFoldDB" id="A0A369JAB5"/>
<evidence type="ECO:0000313" key="2">
    <source>
        <dbReference type="Proteomes" id="UP000076154"/>
    </source>
</evidence>